<evidence type="ECO:0000313" key="2">
    <source>
        <dbReference type="EMBL" id="MDF6103211.1"/>
    </source>
</evidence>
<name>A0AAX3T2C1_9ACTN</name>
<dbReference type="RefSeq" id="WP_240199349.1">
    <property type="nucleotide sequence ID" value="NZ_CP121270.1"/>
</dbReference>
<evidence type="ECO:0000256" key="1">
    <source>
        <dbReference type="SAM" id="Phobius"/>
    </source>
</evidence>
<accession>A0AAX3T2C1</accession>
<evidence type="ECO:0000313" key="4">
    <source>
        <dbReference type="Proteomes" id="UP001152308"/>
    </source>
</evidence>
<organism evidence="3 5">
    <name type="scientific">Gordonia hongkongensis</name>
    <dbReference type="NCBI Taxonomy" id="1701090"/>
    <lineage>
        <taxon>Bacteria</taxon>
        <taxon>Bacillati</taxon>
        <taxon>Actinomycetota</taxon>
        <taxon>Actinomycetes</taxon>
        <taxon>Mycobacteriales</taxon>
        <taxon>Gordoniaceae</taxon>
        <taxon>Gordonia</taxon>
    </lineage>
</organism>
<evidence type="ECO:0000313" key="5">
    <source>
        <dbReference type="Proteomes" id="UP001213504"/>
    </source>
</evidence>
<feature type="transmembrane region" description="Helical" evidence="1">
    <location>
        <begin position="97"/>
        <end position="118"/>
    </location>
</feature>
<feature type="transmembrane region" description="Helical" evidence="1">
    <location>
        <begin position="188"/>
        <end position="211"/>
    </location>
</feature>
<protein>
    <recommendedName>
        <fullName evidence="6">DUF2269 domain-containing protein</fullName>
    </recommendedName>
</protein>
<dbReference type="EMBL" id="JAKJLQ010000019">
    <property type="protein sequence ID" value="MDF6103211.1"/>
    <property type="molecule type" value="Genomic_DNA"/>
</dbReference>
<evidence type="ECO:0000313" key="3">
    <source>
        <dbReference type="EMBL" id="WFP23297.1"/>
    </source>
</evidence>
<feature type="transmembrane region" description="Helical" evidence="1">
    <location>
        <begin position="29"/>
        <end position="53"/>
    </location>
</feature>
<keyword evidence="1" id="KW-0812">Transmembrane</keyword>
<dbReference type="EMBL" id="CP121270">
    <property type="protein sequence ID" value="WFP23297.1"/>
    <property type="molecule type" value="Genomic_DNA"/>
</dbReference>
<dbReference type="Proteomes" id="UP001152308">
    <property type="component" value="Unassembled WGS sequence"/>
</dbReference>
<feature type="transmembrane region" description="Helical" evidence="1">
    <location>
        <begin position="130"/>
        <end position="152"/>
    </location>
</feature>
<keyword evidence="4" id="KW-1185">Reference proteome</keyword>
<reference evidence="2" key="2">
    <citation type="submission" date="2022-01" db="EMBL/GenBank/DDBJ databases">
        <authorList>
            <person name="Sanchez-Suarez J."/>
            <person name="Villamil L."/>
            <person name="Diaz L.E."/>
        </authorList>
    </citation>
    <scope>NUCLEOTIDE SEQUENCE</scope>
    <source>
        <strain evidence="2">EUFUS-Z928</strain>
    </source>
</reference>
<reference evidence="2" key="1">
    <citation type="journal article" date="2022" name="Data Brief">
        <title>Draft genome sequence data of Gordonia hongkongensis strain EUFUS-Z928 isolated from the octocoral Eunicea fusca.</title>
        <authorList>
            <person name="Sanchez-Suarez J."/>
            <person name="Diaz L."/>
            <person name="Melo-Bolivar J."/>
            <person name="Villamil L."/>
        </authorList>
    </citation>
    <scope>NUCLEOTIDE SEQUENCE</scope>
    <source>
        <strain evidence="2">EUFUS-Z928</strain>
    </source>
</reference>
<dbReference type="Proteomes" id="UP001213504">
    <property type="component" value="Chromosome"/>
</dbReference>
<evidence type="ECO:0008006" key="6">
    <source>
        <dbReference type="Google" id="ProtNLM"/>
    </source>
</evidence>
<keyword evidence="1" id="KW-1133">Transmembrane helix</keyword>
<sequence length="221" mass="23153">MRTFVAERGRGVARERITARPTVKCARHLLLWIHVLSSVCWMSQALAMAVLMLSPGDGGAVAAHVLDTTVLVVSANVSAMSGFLLSATTPWGFFLHWWVLVKFAITVSQLVVGIAVLSPALDSAARAREVASAGLLASTVLMATLIAFQGWLSIAKPWSRVPRRSRGKAPVPGPAVRIAAPVAVLADVGVFVVVGQPIPLCSALVLVAALVGRRSAGTSMS</sequence>
<dbReference type="AlphaFoldDB" id="A0AAX3T2C1"/>
<gene>
    <name evidence="2" type="ORF">L2299_19380</name>
    <name evidence="3" type="ORF">P9A14_14045</name>
</gene>
<keyword evidence="1" id="KW-0472">Membrane</keyword>
<reference evidence="3" key="3">
    <citation type="submission" date="2023-04" db="EMBL/GenBank/DDBJ databases">
        <title>Complete genome sequence of a phthalic acid esters degrading bacterial strain.</title>
        <authorList>
            <person name="Weng L."/>
            <person name="Jia Y."/>
            <person name="Ren L."/>
        </authorList>
    </citation>
    <scope>NUCLEOTIDE SEQUENCE</scope>
    <source>
        <strain evidence="3">RL-LY01</strain>
    </source>
</reference>
<proteinExistence type="predicted"/>